<feature type="domain" description="DUF7330" evidence="2">
    <location>
        <begin position="26"/>
        <end position="137"/>
    </location>
</feature>
<reference evidence="3 4" key="1">
    <citation type="journal article" date="2019" name="New Phytol.">
        <title>Comparative genomics reveals unique wood-decay strategies and fruiting body development in the Schizophyllaceae.</title>
        <authorList>
            <person name="Almasi E."/>
            <person name="Sahu N."/>
            <person name="Krizsan K."/>
            <person name="Balint B."/>
            <person name="Kovacs G.M."/>
            <person name="Kiss B."/>
            <person name="Cseklye J."/>
            <person name="Drula E."/>
            <person name="Henrissat B."/>
            <person name="Nagy I."/>
            <person name="Chovatia M."/>
            <person name="Adam C."/>
            <person name="LaButti K."/>
            <person name="Lipzen A."/>
            <person name="Riley R."/>
            <person name="Grigoriev I.V."/>
            <person name="Nagy L.G."/>
        </authorList>
    </citation>
    <scope>NUCLEOTIDE SEQUENCE [LARGE SCALE GENOMIC DNA]</scope>
    <source>
        <strain evidence="3 4">NL-1724</strain>
    </source>
</reference>
<name>A0A550BZ38_9AGAR</name>
<organism evidence="3 4">
    <name type="scientific">Schizophyllum amplum</name>
    <dbReference type="NCBI Taxonomy" id="97359"/>
    <lineage>
        <taxon>Eukaryota</taxon>
        <taxon>Fungi</taxon>
        <taxon>Dikarya</taxon>
        <taxon>Basidiomycota</taxon>
        <taxon>Agaricomycotina</taxon>
        <taxon>Agaricomycetes</taxon>
        <taxon>Agaricomycetidae</taxon>
        <taxon>Agaricales</taxon>
        <taxon>Schizophyllaceae</taxon>
        <taxon>Schizophyllum</taxon>
    </lineage>
</organism>
<feature type="compositionally biased region" description="Low complexity" evidence="1">
    <location>
        <begin position="10"/>
        <end position="23"/>
    </location>
</feature>
<evidence type="ECO:0000259" key="2">
    <source>
        <dbReference type="Pfam" id="PF24016"/>
    </source>
</evidence>
<sequence>MLNTLKFSHSRSASSASRSPQKSISIETSHDIVASYLLDPTIDVDADSPPKTQRALSLKSNGKIDVCVDIAPHHYGASNTEGMHLYLSAYKGPLSLRLRIPNLDYRAPILVEMDTRGSKAFLYLPRSFHGQLVINQCSENYCSTRFSFRGDMPTINGGRRVAVSKAVREAATSVSVSSDGKIICDIRDSHHRRGRDVAKVTALEGAVTVRYEDEKNVWGRLLSL</sequence>
<dbReference type="AlphaFoldDB" id="A0A550BZ38"/>
<dbReference type="InterPro" id="IPR055754">
    <property type="entry name" value="DUF7330"/>
</dbReference>
<comment type="caution">
    <text evidence="3">The sequence shown here is derived from an EMBL/GenBank/DDBJ whole genome shotgun (WGS) entry which is preliminary data.</text>
</comment>
<dbReference type="OrthoDB" id="5289249at2759"/>
<dbReference type="Pfam" id="PF24016">
    <property type="entry name" value="DUF7330"/>
    <property type="match status" value="1"/>
</dbReference>
<accession>A0A550BZ38</accession>
<dbReference type="Proteomes" id="UP000320762">
    <property type="component" value="Unassembled WGS sequence"/>
</dbReference>
<evidence type="ECO:0000256" key="1">
    <source>
        <dbReference type="SAM" id="MobiDB-lite"/>
    </source>
</evidence>
<evidence type="ECO:0000313" key="3">
    <source>
        <dbReference type="EMBL" id="TRM57788.1"/>
    </source>
</evidence>
<keyword evidence="4" id="KW-1185">Reference proteome</keyword>
<protein>
    <recommendedName>
        <fullName evidence="2">DUF7330 domain-containing protein</fullName>
    </recommendedName>
</protein>
<proteinExistence type="predicted"/>
<dbReference type="EMBL" id="VDMD01000042">
    <property type="protein sequence ID" value="TRM57788.1"/>
    <property type="molecule type" value="Genomic_DNA"/>
</dbReference>
<evidence type="ECO:0000313" key="4">
    <source>
        <dbReference type="Proteomes" id="UP000320762"/>
    </source>
</evidence>
<feature type="region of interest" description="Disordered" evidence="1">
    <location>
        <begin position="1"/>
        <end position="23"/>
    </location>
</feature>
<gene>
    <name evidence="3" type="ORF">BD626DRAFT_513518</name>
</gene>